<dbReference type="Gene3D" id="1.10.10.1760">
    <property type="entry name" value="60S ribosomal protein L36"/>
    <property type="match status" value="1"/>
</dbReference>
<evidence type="ECO:0000256" key="3">
    <source>
        <dbReference type="ARBA" id="ARBA00022980"/>
    </source>
</evidence>
<comment type="subunit">
    <text evidence="2">Component of the large ribosomal subunit.</text>
</comment>
<dbReference type="GO" id="GO:1990904">
    <property type="term" value="C:ribonucleoprotein complex"/>
    <property type="evidence" value="ECO:0007669"/>
    <property type="project" value="UniProtKB-KW"/>
</dbReference>
<evidence type="ECO:0000256" key="1">
    <source>
        <dbReference type="ARBA" id="ARBA00006509"/>
    </source>
</evidence>
<comment type="function">
    <text evidence="5">Component of the large ribosomal subunit. The ribosome is a large ribonucleoprotein complex responsible for the synthesis of proteins in the cell.</text>
</comment>
<name>A0A8D0EBN0_SALMN</name>
<evidence type="ECO:0000256" key="6">
    <source>
        <dbReference type="ARBA" id="ARBA00035226"/>
    </source>
</evidence>
<proteinExistence type="inferred from homology"/>
<evidence type="ECO:0000256" key="2">
    <source>
        <dbReference type="ARBA" id="ARBA00011133"/>
    </source>
</evidence>
<evidence type="ECO:0000256" key="7">
    <source>
        <dbReference type="ARBA" id="ARBA00035331"/>
    </source>
</evidence>
<dbReference type="GO" id="GO:0005840">
    <property type="term" value="C:ribosome"/>
    <property type="evidence" value="ECO:0007669"/>
    <property type="project" value="UniProtKB-KW"/>
</dbReference>
<dbReference type="InterPro" id="IPR038097">
    <property type="entry name" value="Ribosomal_eL36_sf"/>
</dbReference>
<dbReference type="AlphaFoldDB" id="A0A8D0EBN0"/>
<dbReference type="Proteomes" id="UP000694421">
    <property type="component" value="Unplaced"/>
</dbReference>
<keyword evidence="3" id="KW-0689">Ribosomal protein</keyword>
<sequence>MTLCYSVAMDLNKRRKRRAGFFVPHFSHPEGTHNIKLVWDMIQQACGFVLYKRPAMKLFKVSKDK</sequence>
<comment type="similarity">
    <text evidence="1">Belongs to the eukaryotic ribosomal protein eL36 family.</text>
</comment>
<dbReference type="InterPro" id="IPR000509">
    <property type="entry name" value="Ribosomal_eL36"/>
</dbReference>
<keyword evidence="9" id="KW-1185">Reference proteome</keyword>
<reference evidence="8" key="2">
    <citation type="submission" date="2025-09" db="UniProtKB">
        <authorList>
            <consortium name="Ensembl"/>
        </authorList>
    </citation>
    <scope>IDENTIFICATION</scope>
</reference>
<protein>
    <recommendedName>
        <fullName evidence="6">Large ribosomal subunit protein eL36</fullName>
    </recommendedName>
    <alternativeName>
        <fullName evidence="7">60S ribosomal protein L36</fullName>
    </alternativeName>
</protein>
<reference evidence="8" key="1">
    <citation type="submission" date="2025-08" db="UniProtKB">
        <authorList>
            <consortium name="Ensembl"/>
        </authorList>
    </citation>
    <scope>IDENTIFICATION</scope>
</reference>
<keyword evidence="4" id="KW-0687">Ribonucleoprotein</keyword>
<evidence type="ECO:0000313" key="9">
    <source>
        <dbReference type="Proteomes" id="UP000694421"/>
    </source>
</evidence>
<organism evidence="8 9">
    <name type="scientific">Salvator merianae</name>
    <name type="common">Argentine black and white tegu</name>
    <name type="synonym">Tupinambis merianae</name>
    <dbReference type="NCBI Taxonomy" id="96440"/>
    <lineage>
        <taxon>Eukaryota</taxon>
        <taxon>Metazoa</taxon>
        <taxon>Chordata</taxon>
        <taxon>Craniata</taxon>
        <taxon>Vertebrata</taxon>
        <taxon>Euteleostomi</taxon>
        <taxon>Lepidosauria</taxon>
        <taxon>Squamata</taxon>
        <taxon>Bifurcata</taxon>
        <taxon>Unidentata</taxon>
        <taxon>Episquamata</taxon>
        <taxon>Laterata</taxon>
        <taxon>Teiioidea</taxon>
        <taxon>Teiidae</taxon>
        <taxon>Salvator</taxon>
    </lineage>
</organism>
<dbReference type="Pfam" id="PF01158">
    <property type="entry name" value="Ribosomal_L36e"/>
    <property type="match status" value="1"/>
</dbReference>
<dbReference type="GO" id="GO:0006412">
    <property type="term" value="P:translation"/>
    <property type="evidence" value="ECO:0007669"/>
    <property type="project" value="InterPro"/>
</dbReference>
<evidence type="ECO:0000256" key="5">
    <source>
        <dbReference type="ARBA" id="ARBA00034092"/>
    </source>
</evidence>
<dbReference type="GO" id="GO:0003735">
    <property type="term" value="F:structural constituent of ribosome"/>
    <property type="evidence" value="ECO:0007669"/>
    <property type="project" value="InterPro"/>
</dbReference>
<dbReference type="Ensembl" id="ENSSMRT00000034055.1">
    <property type="protein sequence ID" value="ENSSMRP00000029184.1"/>
    <property type="gene ID" value="ENSSMRG00000022437.1"/>
</dbReference>
<evidence type="ECO:0000256" key="4">
    <source>
        <dbReference type="ARBA" id="ARBA00023274"/>
    </source>
</evidence>
<evidence type="ECO:0000313" key="8">
    <source>
        <dbReference type="Ensembl" id="ENSSMRP00000029184.1"/>
    </source>
</evidence>
<accession>A0A8D0EBN0</accession>